<feature type="region of interest" description="Disordered" evidence="1">
    <location>
        <begin position="1"/>
        <end position="23"/>
    </location>
</feature>
<gene>
    <name evidence="2" type="ordered locus">Mmar10_1758</name>
</gene>
<dbReference type="Proteomes" id="UP000001964">
    <property type="component" value="Chromosome"/>
</dbReference>
<dbReference type="RefSeq" id="WP_011643696.1">
    <property type="nucleotide sequence ID" value="NC_008347.1"/>
</dbReference>
<evidence type="ECO:0008006" key="4">
    <source>
        <dbReference type="Google" id="ProtNLM"/>
    </source>
</evidence>
<dbReference type="HOGENOM" id="CLU_085337_0_0_5"/>
<evidence type="ECO:0000313" key="3">
    <source>
        <dbReference type="Proteomes" id="UP000001964"/>
    </source>
</evidence>
<sequence>MADTAPQKDGSTQSGKTGPGGLLDFGALRQARVRTEPYSYFVADGALSGDEAADVRRDYPSIDKPGYLPLSKLEASGEFKRLMDDLNSAELAQVLTDKFGADFTEKPRMITVRKVSQLSDGPIHNDSKSKILTMLTYLNAEWDGTGAGCIRVLNGPKDFEDFTEEVPPLAGYVFAFLRADNSWHGHLPFEGERYVVQTTFLTSQQELDRKENRGGLQYFLKKLNPFQ</sequence>
<dbReference type="STRING" id="394221.Mmar10_1758"/>
<accession>Q0ANT7</accession>
<dbReference type="EMBL" id="CP000449">
    <property type="protein sequence ID" value="ABI66050.1"/>
    <property type="molecule type" value="Genomic_DNA"/>
</dbReference>
<evidence type="ECO:0000256" key="1">
    <source>
        <dbReference type="SAM" id="MobiDB-lite"/>
    </source>
</evidence>
<proteinExistence type="predicted"/>
<keyword evidence="3" id="KW-1185">Reference proteome</keyword>
<evidence type="ECO:0000313" key="2">
    <source>
        <dbReference type="EMBL" id="ABI66050.1"/>
    </source>
</evidence>
<dbReference type="AlphaFoldDB" id="Q0ANT7"/>
<dbReference type="KEGG" id="mmr:Mmar10_1758"/>
<reference evidence="2 3" key="1">
    <citation type="submission" date="2006-08" db="EMBL/GenBank/DDBJ databases">
        <title>Complete sequence of Maricaulis maris MCS10.</title>
        <authorList>
            <consortium name="US DOE Joint Genome Institute"/>
            <person name="Copeland A."/>
            <person name="Lucas S."/>
            <person name="Lapidus A."/>
            <person name="Barry K."/>
            <person name="Detter J.C."/>
            <person name="Glavina del Rio T."/>
            <person name="Hammon N."/>
            <person name="Israni S."/>
            <person name="Dalin E."/>
            <person name="Tice H."/>
            <person name="Pitluck S."/>
            <person name="Saunders E."/>
            <person name="Brettin T."/>
            <person name="Bruce D."/>
            <person name="Han C."/>
            <person name="Tapia R."/>
            <person name="Gilna P."/>
            <person name="Schmutz J."/>
            <person name="Larimer F."/>
            <person name="Land M."/>
            <person name="Hauser L."/>
            <person name="Kyrpides N."/>
            <person name="Mikhailova N."/>
            <person name="Viollier P."/>
            <person name="Stephens C."/>
            <person name="Richardson P."/>
        </authorList>
    </citation>
    <scope>NUCLEOTIDE SEQUENCE [LARGE SCALE GENOMIC DNA]</scope>
    <source>
        <strain evidence="2 3">MCS10</strain>
    </source>
</reference>
<dbReference type="eggNOG" id="COG3751">
    <property type="taxonomic scope" value="Bacteria"/>
</dbReference>
<protein>
    <recommendedName>
        <fullName evidence="4">2-oxoglutarate-Fe(II)-dependent oxygenase superfamily protein</fullName>
    </recommendedName>
</protein>
<dbReference type="Gene3D" id="2.60.120.620">
    <property type="entry name" value="q2cbj1_9rhob like domain"/>
    <property type="match status" value="1"/>
</dbReference>
<organism evidence="2 3">
    <name type="scientific">Maricaulis maris (strain MCS10)</name>
    <name type="common">Caulobacter maris</name>
    <dbReference type="NCBI Taxonomy" id="394221"/>
    <lineage>
        <taxon>Bacteria</taxon>
        <taxon>Pseudomonadati</taxon>
        <taxon>Pseudomonadota</taxon>
        <taxon>Alphaproteobacteria</taxon>
        <taxon>Maricaulales</taxon>
        <taxon>Maricaulaceae</taxon>
        <taxon>Maricaulis</taxon>
    </lineage>
</organism>
<name>Q0ANT7_MARMM</name>